<protein>
    <submittedName>
        <fullName evidence="2">Nitrogenase molybdenum-iron protein, alpha and beta chains</fullName>
    </submittedName>
</protein>
<dbReference type="CDD" id="cd00316">
    <property type="entry name" value="Oxidoreductase_nitrogenase"/>
    <property type="match status" value="1"/>
</dbReference>
<dbReference type="GO" id="GO:0016491">
    <property type="term" value="F:oxidoreductase activity"/>
    <property type="evidence" value="ECO:0007669"/>
    <property type="project" value="InterPro"/>
</dbReference>
<evidence type="ECO:0000313" key="2">
    <source>
        <dbReference type="EMBL" id="KEF36224.1"/>
    </source>
</evidence>
<dbReference type="SUPFAM" id="SSF53807">
    <property type="entry name" value="Helical backbone' metal receptor"/>
    <property type="match status" value="1"/>
</dbReference>
<organism evidence="2 3">
    <name type="scientific">Schinkia azotoformans MEV2011</name>
    <dbReference type="NCBI Taxonomy" id="1348973"/>
    <lineage>
        <taxon>Bacteria</taxon>
        <taxon>Bacillati</taxon>
        <taxon>Bacillota</taxon>
        <taxon>Bacilli</taxon>
        <taxon>Bacillales</taxon>
        <taxon>Bacillaceae</taxon>
        <taxon>Calidifontibacillus/Schinkia group</taxon>
        <taxon>Schinkia</taxon>
    </lineage>
</organism>
<proteinExistence type="predicted"/>
<reference evidence="2 3" key="1">
    <citation type="submission" date="2014-04" db="EMBL/GenBank/DDBJ databases">
        <title>Draft genome sequence of Bacillus azotoformans MEV2011, a (co-) denitrifying strain unable to grow in the presence of oxygen.</title>
        <authorList>
            <person name="Nielsen M."/>
            <person name="Schreiber L."/>
            <person name="Finster K."/>
            <person name="Schramm A."/>
        </authorList>
    </citation>
    <scope>NUCLEOTIDE SEQUENCE [LARGE SCALE GENOMIC DNA]</scope>
    <source>
        <strain evidence="2 3">MEV2011</strain>
    </source>
</reference>
<feature type="domain" description="Nitrogenase/oxidoreductase component 1" evidence="1">
    <location>
        <begin position="17"/>
        <end position="424"/>
    </location>
</feature>
<comment type="caution">
    <text evidence="2">The sequence shown here is derived from an EMBL/GenBank/DDBJ whole genome shotgun (WGS) entry which is preliminary data.</text>
</comment>
<evidence type="ECO:0000313" key="3">
    <source>
        <dbReference type="Proteomes" id="UP000027936"/>
    </source>
</evidence>
<dbReference type="Proteomes" id="UP000027936">
    <property type="component" value="Unassembled WGS sequence"/>
</dbReference>
<gene>
    <name evidence="2" type="ORF">M670_04605</name>
</gene>
<dbReference type="InterPro" id="IPR050152">
    <property type="entry name" value="ChlB/BchB/BchZ"/>
</dbReference>
<sequence>MSSMSRLSSVFLPTNEYLGILWTLAGIKDVAVINHGTAGCNFYELVTASKRTRELIYNRFASTSLEQEDIALSGGEEKLRAIIKEIAIKDHVSLIVIVSNPVASLIGVDVEAIAREVAPNIKQPILSFNNKAWKEDAENGVEEALFSLIRFYCRESSEQKACPVGGTLKANIIGPTVETFNWSADEQELRRLLGLIGIDVNTVLTYETMTEKLKTIANADINIVSRAVGLKTARYLEEHFGIPYIYGLPYGEKGTKEWMKQVAEAVKKEVPANGFVNDRSFSFHHYIEMISGGEFFQRKWTVALSCPPAMAKGFAQLVQEDWGFPLEAIRLTSTPKDSELEELEALGVKRVFVTPDELEWKSVLKEIKPFILMGSAEDTTLVKEAPVQLRITPPAYDRFTIYDGNPLVGWAGYQSLTQELFNQISRYALR</sequence>
<dbReference type="PANTHER" id="PTHR33712">
    <property type="entry name" value="LIGHT-INDEPENDENT PROTOCHLOROPHYLLIDE REDUCTASE SUBUNIT B"/>
    <property type="match status" value="1"/>
</dbReference>
<dbReference type="OrthoDB" id="9767044at2"/>
<name>A0A072NEV1_SCHAZ</name>
<dbReference type="EMBL" id="JJRY01000032">
    <property type="protein sequence ID" value="KEF36224.1"/>
    <property type="molecule type" value="Genomic_DNA"/>
</dbReference>
<dbReference type="AlphaFoldDB" id="A0A072NEV1"/>
<dbReference type="Pfam" id="PF00148">
    <property type="entry name" value="Oxidored_nitro"/>
    <property type="match status" value="1"/>
</dbReference>
<dbReference type="Gene3D" id="3.40.50.1980">
    <property type="entry name" value="Nitrogenase molybdenum iron protein domain"/>
    <property type="match status" value="3"/>
</dbReference>
<evidence type="ECO:0000259" key="1">
    <source>
        <dbReference type="Pfam" id="PF00148"/>
    </source>
</evidence>
<accession>A0A072NEV1</accession>
<dbReference type="PANTHER" id="PTHR33712:SF7">
    <property type="entry name" value="LIGHT-INDEPENDENT PROTOCHLOROPHYLLIDE REDUCTASE SUBUNIT B"/>
    <property type="match status" value="1"/>
</dbReference>
<dbReference type="InterPro" id="IPR000510">
    <property type="entry name" value="Nase/OxRdtase_comp1"/>
</dbReference>
<dbReference type="PATRIC" id="fig|1348973.3.peg.4472"/>